<evidence type="ECO:0000259" key="1">
    <source>
        <dbReference type="Pfam" id="PF15919"/>
    </source>
</evidence>
<dbReference type="RefSeq" id="WP_017744262.1">
    <property type="nucleotide sequence ID" value="NZ_KQ976354.1"/>
</dbReference>
<gene>
    <name evidence="2" type="ORF">WA1_45950</name>
</gene>
<accession>A0A139WX86</accession>
<dbReference type="PANTHER" id="PTHR34504:SF2">
    <property type="entry name" value="UPF0150 PROTEIN SSL0259"/>
    <property type="match status" value="1"/>
</dbReference>
<dbReference type="InterPro" id="IPR051404">
    <property type="entry name" value="TA_system_antitoxin"/>
</dbReference>
<dbReference type="AlphaFoldDB" id="A0A139WX86"/>
<dbReference type="PANTHER" id="PTHR34504">
    <property type="entry name" value="ANTITOXIN HICB"/>
    <property type="match status" value="1"/>
</dbReference>
<dbReference type="SUPFAM" id="SSF143100">
    <property type="entry name" value="TTHA1013/TTHA0281-like"/>
    <property type="match status" value="1"/>
</dbReference>
<dbReference type="Gene3D" id="3.30.160.250">
    <property type="match status" value="1"/>
</dbReference>
<dbReference type="InterPro" id="IPR031807">
    <property type="entry name" value="HicB-like"/>
</dbReference>
<sequence>MHYLVVIEKGETSYGAYIPDLPGCVAVGETIDEVKALIAEAIEFHIEGMLEGGETIPNPISIAHEVEVLVKTA</sequence>
<name>A0A139WX86_9CYAN</name>
<dbReference type="OrthoDB" id="5419659at2"/>
<proteinExistence type="predicted"/>
<dbReference type="InterPro" id="IPR035069">
    <property type="entry name" value="TTHA1013/TTHA0281-like"/>
</dbReference>
<reference evidence="2 3" key="1">
    <citation type="journal article" date="2013" name="Genome Biol. Evol.">
        <title>Genomes of Stigonematalean cyanobacteria (subsection V) and the evolution of oxygenic photosynthesis from prokaryotes to plastids.</title>
        <authorList>
            <person name="Dagan T."/>
            <person name="Roettger M."/>
            <person name="Stucken K."/>
            <person name="Landan G."/>
            <person name="Koch R."/>
            <person name="Major P."/>
            <person name="Gould S.B."/>
            <person name="Goremykin V.V."/>
            <person name="Rippka R."/>
            <person name="Tandeau de Marsac N."/>
            <person name="Gugger M."/>
            <person name="Lockhart P.J."/>
            <person name="Allen J.F."/>
            <person name="Brune I."/>
            <person name="Maus I."/>
            <person name="Puhler A."/>
            <person name="Martin W.F."/>
        </authorList>
    </citation>
    <scope>NUCLEOTIDE SEQUENCE [LARGE SCALE GENOMIC DNA]</scope>
    <source>
        <strain evidence="2 3">PCC 7110</strain>
    </source>
</reference>
<comment type="caution">
    <text evidence="2">The sequence shown here is derived from an EMBL/GenBank/DDBJ whole genome shotgun (WGS) entry which is preliminary data.</text>
</comment>
<protein>
    <recommendedName>
        <fullName evidence="1">HicB-like antitoxin of toxin-antitoxin system domain-containing protein</fullName>
    </recommendedName>
</protein>
<evidence type="ECO:0000313" key="2">
    <source>
        <dbReference type="EMBL" id="KYC36992.1"/>
    </source>
</evidence>
<dbReference type="Proteomes" id="UP000076925">
    <property type="component" value="Unassembled WGS sequence"/>
</dbReference>
<evidence type="ECO:0000313" key="3">
    <source>
        <dbReference type="Proteomes" id="UP000076925"/>
    </source>
</evidence>
<dbReference type="Pfam" id="PF15919">
    <property type="entry name" value="HicB_lk_antitox"/>
    <property type="match status" value="1"/>
</dbReference>
<organism evidence="2 3">
    <name type="scientific">Scytonema hofmannii PCC 7110</name>
    <dbReference type="NCBI Taxonomy" id="128403"/>
    <lineage>
        <taxon>Bacteria</taxon>
        <taxon>Bacillati</taxon>
        <taxon>Cyanobacteriota</taxon>
        <taxon>Cyanophyceae</taxon>
        <taxon>Nostocales</taxon>
        <taxon>Scytonemataceae</taxon>
        <taxon>Scytonema</taxon>
    </lineage>
</organism>
<dbReference type="EMBL" id="ANNX02000047">
    <property type="protein sequence ID" value="KYC36992.1"/>
    <property type="molecule type" value="Genomic_DNA"/>
</dbReference>
<keyword evidence="3" id="KW-1185">Reference proteome</keyword>
<dbReference type="STRING" id="128403.WA1_45950"/>
<feature type="domain" description="HicB-like antitoxin of toxin-antitoxin system" evidence="1">
    <location>
        <begin position="3"/>
        <end position="64"/>
    </location>
</feature>